<evidence type="ECO:0000313" key="3">
    <source>
        <dbReference type="Proteomes" id="UP000715781"/>
    </source>
</evidence>
<proteinExistence type="inferred from homology"/>
<evidence type="ECO:0000313" key="2">
    <source>
        <dbReference type="EMBL" id="MBW4561293.1"/>
    </source>
</evidence>
<dbReference type="AlphaFoldDB" id="A0A951PXH2"/>
<dbReference type="SUPFAM" id="SSF143120">
    <property type="entry name" value="YefM-like"/>
    <property type="match status" value="1"/>
</dbReference>
<gene>
    <name evidence="2" type="ORF">KME32_09060</name>
</gene>
<dbReference type="EMBL" id="JAHHHN010000004">
    <property type="protein sequence ID" value="MBW4561293.1"/>
    <property type="molecule type" value="Genomic_DNA"/>
</dbReference>
<evidence type="ECO:0000256" key="1">
    <source>
        <dbReference type="ARBA" id="ARBA00009981"/>
    </source>
</evidence>
<protein>
    <submittedName>
        <fullName evidence="2">Type II toxin-antitoxin system Phd/YefM family antitoxin</fullName>
    </submittedName>
</protein>
<name>A0A951PXH2_9NOST</name>
<accession>A0A951PXH2</accession>
<dbReference type="InterPro" id="IPR036165">
    <property type="entry name" value="YefM-like_sf"/>
</dbReference>
<comment type="caution">
    <text evidence="2">The sequence shown here is derived from an EMBL/GenBank/DDBJ whole genome shotgun (WGS) entry which is preliminary data.</text>
</comment>
<reference evidence="2" key="2">
    <citation type="journal article" date="2022" name="Microbiol. Resour. Announc.">
        <title>Metagenome Sequencing to Explore Phylogenomics of Terrestrial Cyanobacteria.</title>
        <authorList>
            <person name="Ward R.D."/>
            <person name="Stajich J.E."/>
            <person name="Johansen J.R."/>
            <person name="Huntemann M."/>
            <person name="Clum A."/>
            <person name="Foster B."/>
            <person name="Foster B."/>
            <person name="Roux S."/>
            <person name="Palaniappan K."/>
            <person name="Varghese N."/>
            <person name="Mukherjee S."/>
            <person name="Reddy T.B.K."/>
            <person name="Daum C."/>
            <person name="Copeland A."/>
            <person name="Chen I.A."/>
            <person name="Ivanova N.N."/>
            <person name="Kyrpides N.C."/>
            <person name="Shapiro N."/>
            <person name="Eloe-Fadrosh E.A."/>
            <person name="Pietrasiak N."/>
        </authorList>
    </citation>
    <scope>NUCLEOTIDE SEQUENCE</scope>
    <source>
        <strain evidence="2">JT2-VF2</strain>
    </source>
</reference>
<dbReference type="Proteomes" id="UP000715781">
    <property type="component" value="Unassembled WGS sequence"/>
</dbReference>
<sequence length="78" mass="8456">MTVNINLQEAEVTFSELLKRVIQGEEVTIIQDGVAIARLVPVNQNLPKRIPGSAKGLITIAPDFDDPLPDDILASFEG</sequence>
<reference evidence="2" key="1">
    <citation type="submission" date="2021-05" db="EMBL/GenBank/DDBJ databases">
        <authorList>
            <person name="Pietrasiak N."/>
            <person name="Ward R."/>
            <person name="Stajich J.E."/>
            <person name="Kurbessoian T."/>
        </authorList>
    </citation>
    <scope>NUCLEOTIDE SEQUENCE</scope>
    <source>
        <strain evidence="2">JT2-VF2</strain>
    </source>
</reference>
<organism evidence="2 3">
    <name type="scientific">Mojavia pulchra JT2-VF2</name>
    <dbReference type="NCBI Taxonomy" id="287848"/>
    <lineage>
        <taxon>Bacteria</taxon>
        <taxon>Bacillati</taxon>
        <taxon>Cyanobacteriota</taxon>
        <taxon>Cyanophyceae</taxon>
        <taxon>Nostocales</taxon>
        <taxon>Nostocaceae</taxon>
    </lineage>
</organism>
<dbReference type="Gene3D" id="3.40.1620.10">
    <property type="entry name" value="YefM-like domain"/>
    <property type="match status" value="1"/>
</dbReference>
<comment type="similarity">
    <text evidence="1">Belongs to the phD/YefM antitoxin family.</text>
</comment>